<keyword evidence="11" id="KW-1185">Reference proteome</keyword>
<keyword evidence="4" id="KW-0479">Metal-binding</keyword>
<dbReference type="GO" id="GO:0046872">
    <property type="term" value="F:metal ion binding"/>
    <property type="evidence" value="ECO:0007669"/>
    <property type="project" value="UniProtKB-KW"/>
</dbReference>
<evidence type="ECO:0000256" key="5">
    <source>
        <dbReference type="ARBA" id="ARBA00022763"/>
    </source>
</evidence>
<evidence type="ECO:0000313" key="10">
    <source>
        <dbReference type="EMBL" id="MBD1373024.1"/>
    </source>
</evidence>
<reference evidence="10" key="1">
    <citation type="submission" date="2020-09" db="EMBL/GenBank/DDBJ databases">
        <title>A novel bacterium of genus Hazenella, isolated from South China Sea.</title>
        <authorList>
            <person name="Huang H."/>
            <person name="Mo K."/>
            <person name="Hu Y."/>
        </authorList>
    </citation>
    <scope>NUCLEOTIDE SEQUENCE</scope>
    <source>
        <strain evidence="10">IB182357</strain>
    </source>
</reference>
<name>A0A926N6J1_9BACL</name>
<evidence type="ECO:0000256" key="6">
    <source>
        <dbReference type="ARBA" id="ARBA00022801"/>
    </source>
</evidence>
<keyword evidence="8" id="KW-0234">DNA repair</keyword>
<keyword evidence="7" id="KW-0460">Magnesium</keyword>
<sequence>MVKKILKALAILASVLLLGFGGFLGYVTLTDYKPQPIEKVAVQGTALEKLATSTPFSVTTFNIGYAGLDKDQDFFLDGGTQSHSLSEEKTLENVAGITKAIKDANASFYFLQEVDRKASRSFHVNEYDYIQKQLPNYQHVFAQNYRVPWVPVPVFDPMGSVDGGLVTFSKYEMGESTRYALPGQEAWPRQQMELDRCLLETKVPLENGKTLYLVHVHLSAYDEGGFIRKQQLTFLKAYLQEREQAGDYVIVGGDWNHLLPGTDPKRFAAQEVWPDWLQTFPTNFLPEGYTWAADPNVPTSRTLAVAYREGYNFLSVIDGFLVSNNVEIQKVSGHDLGFTYSDHNPVTAEFKLK</sequence>
<proteinExistence type="predicted"/>
<evidence type="ECO:0000313" key="11">
    <source>
        <dbReference type="Proteomes" id="UP000661691"/>
    </source>
</evidence>
<keyword evidence="5" id="KW-0227">DNA damage</keyword>
<evidence type="ECO:0000256" key="7">
    <source>
        <dbReference type="ARBA" id="ARBA00022842"/>
    </source>
</evidence>
<comment type="caution">
    <text evidence="10">The sequence shown here is derived from an EMBL/GenBank/DDBJ whole genome shotgun (WGS) entry which is preliminary data.</text>
</comment>
<dbReference type="RefSeq" id="WP_191142281.1">
    <property type="nucleotide sequence ID" value="NZ_JACXAH010000016.1"/>
</dbReference>
<dbReference type="GO" id="GO:0004519">
    <property type="term" value="F:endonuclease activity"/>
    <property type="evidence" value="ECO:0007669"/>
    <property type="project" value="UniProtKB-KW"/>
</dbReference>
<dbReference type="EMBL" id="JACXAH010000016">
    <property type="protein sequence ID" value="MBD1373024.1"/>
    <property type="molecule type" value="Genomic_DNA"/>
</dbReference>
<keyword evidence="10" id="KW-0255">Endonuclease</keyword>
<gene>
    <name evidence="10" type="ORF">IC620_11725</name>
</gene>
<dbReference type="GO" id="GO:0016787">
    <property type="term" value="F:hydrolase activity"/>
    <property type="evidence" value="ECO:0007669"/>
    <property type="project" value="UniProtKB-KW"/>
</dbReference>
<dbReference type="PANTHER" id="PTHR15822">
    <property type="entry name" value="TRAF AND TNF RECEPTOR-ASSOCIATED PROTEIN"/>
    <property type="match status" value="1"/>
</dbReference>
<evidence type="ECO:0000256" key="3">
    <source>
        <dbReference type="ARBA" id="ARBA00022722"/>
    </source>
</evidence>
<evidence type="ECO:0000256" key="2">
    <source>
        <dbReference type="ARBA" id="ARBA00001946"/>
    </source>
</evidence>
<accession>A0A926N6J1</accession>
<dbReference type="InterPro" id="IPR005135">
    <property type="entry name" value="Endo/exonuclease/phosphatase"/>
</dbReference>
<evidence type="ECO:0000256" key="1">
    <source>
        <dbReference type="ARBA" id="ARBA00001936"/>
    </source>
</evidence>
<organism evidence="10 11">
    <name type="scientific">Polycladospora coralii</name>
    <dbReference type="NCBI Taxonomy" id="2771432"/>
    <lineage>
        <taxon>Bacteria</taxon>
        <taxon>Bacillati</taxon>
        <taxon>Bacillota</taxon>
        <taxon>Bacilli</taxon>
        <taxon>Bacillales</taxon>
        <taxon>Thermoactinomycetaceae</taxon>
        <taxon>Polycladospora</taxon>
    </lineage>
</organism>
<protein>
    <submittedName>
        <fullName evidence="10">Endonuclease/exonuclease/phosphatase family protein</fullName>
    </submittedName>
</protein>
<keyword evidence="3" id="KW-0540">Nuclease</keyword>
<dbReference type="SUPFAM" id="SSF56219">
    <property type="entry name" value="DNase I-like"/>
    <property type="match status" value="1"/>
</dbReference>
<keyword evidence="6" id="KW-0378">Hydrolase</keyword>
<dbReference type="AlphaFoldDB" id="A0A926N6J1"/>
<dbReference type="InterPro" id="IPR036691">
    <property type="entry name" value="Endo/exonu/phosph_ase_sf"/>
</dbReference>
<evidence type="ECO:0000256" key="4">
    <source>
        <dbReference type="ARBA" id="ARBA00022723"/>
    </source>
</evidence>
<comment type="cofactor">
    <cofactor evidence="1">
        <name>Mn(2+)</name>
        <dbReference type="ChEBI" id="CHEBI:29035"/>
    </cofactor>
</comment>
<dbReference type="GO" id="GO:0006281">
    <property type="term" value="P:DNA repair"/>
    <property type="evidence" value="ECO:0007669"/>
    <property type="project" value="UniProtKB-KW"/>
</dbReference>
<dbReference type="InterPro" id="IPR051547">
    <property type="entry name" value="TDP2-like"/>
</dbReference>
<comment type="cofactor">
    <cofactor evidence="2">
        <name>Mg(2+)</name>
        <dbReference type="ChEBI" id="CHEBI:18420"/>
    </cofactor>
</comment>
<dbReference type="Proteomes" id="UP000661691">
    <property type="component" value="Unassembled WGS sequence"/>
</dbReference>
<evidence type="ECO:0000256" key="8">
    <source>
        <dbReference type="ARBA" id="ARBA00023204"/>
    </source>
</evidence>
<dbReference type="Pfam" id="PF03372">
    <property type="entry name" value="Exo_endo_phos"/>
    <property type="match status" value="1"/>
</dbReference>
<dbReference type="Gene3D" id="3.60.10.10">
    <property type="entry name" value="Endonuclease/exonuclease/phosphatase"/>
    <property type="match status" value="1"/>
</dbReference>
<dbReference type="PANTHER" id="PTHR15822:SF4">
    <property type="entry name" value="TYROSYL-DNA PHOSPHODIESTERASE 2"/>
    <property type="match status" value="1"/>
</dbReference>
<feature type="domain" description="Endonuclease/exonuclease/phosphatase" evidence="9">
    <location>
        <begin position="93"/>
        <end position="343"/>
    </location>
</feature>
<evidence type="ECO:0000259" key="9">
    <source>
        <dbReference type="Pfam" id="PF03372"/>
    </source>
</evidence>